<feature type="transmembrane region" description="Helical" evidence="2">
    <location>
        <begin position="612"/>
        <end position="633"/>
    </location>
</feature>
<keyword evidence="2" id="KW-1133">Transmembrane helix</keyword>
<protein>
    <recommendedName>
        <fullName evidence="5">Transmembrane protein</fullName>
    </recommendedName>
</protein>
<evidence type="ECO:0000313" key="3">
    <source>
        <dbReference type="EMBL" id="PFH37817.1"/>
    </source>
</evidence>
<evidence type="ECO:0008006" key="5">
    <source>
        <dbReference type="Google" id="ProtNLM"/>
    </source>
</evidence>
<proteinExistence type="predicted"/>
<dbReference type="AlphaFoldDB" id="A0A2A9MP83"/>
<dbReference type="OrthoDB" id="332082at2759"/>
<reference evidence="3 4" key="1">
    <citation type="submission" date="2017-09" db="EMBL/GenBank/DDBJ databases">
        <title>Genome sequencing of Besnoitia besnoiti strain Bb-Ger1.</title>
        <authorList>
            <person name="Schares G."/>
            <person name="Venepally P."/>
            <person name="Lorenzi H.A."/>
        </authorList>
    </citation>
    <scope>NUCLEOTIDE SEQUENCE [LARGE SCALE GENOMIC DNA]</scope>
    <source>
        <strain evidence="3 4">Bb-Ger1</strain>
    </source>
</reference>
<feature type="compositionally biased region" description="Basic and acidic residues" evidence="1">
    <location>
        <begin position="69"/>
        <end position="81"/>
    </location>
</feature>
<feature type="region of interest" description="Disordered" evidence="1">
    <location>
        <begin position="1"/>
        <end position="178"/>
    </location>
</feature>
<keyword evidence="2" id="KW-0472">Membrane</keyword>
<feature type="transmembrane region" description="Helical" evidence="2">
    <location>
        <begin position="367"/>
        <end position="391"/>
    </location>
</feature>
<feature type="transmembrane region" description="Helical" evidence="2">
    <location>
        <begin position="341"/>
        <end position="361"/>
    </location>
</feature>
<dbReference type="Proteomes" id="UP000224006">
    <property type="component" value="Chromosome I"/>
</dbReference>
<dbReference type="EMBL" id="NWUJ01000001">
    <property type="protein sequence ID" value="PFH37817.1"/>
    <property type="molecule type" value="Genomic_DNA"/>
</dbReference>
<name>A0A2A9MP83_BESBE</name>
<evidence type="ECO:0000256" key="1">
    <source>
        <dbReference type="SAM" id="MobiDB-lite"/>
    </source>
</evidence>
<feature type="transmembrane region" description="Helical" evidence="2">
    <location>
        <begin position="490"/>
        <end position="511"/>
    </location>
</feature>
<organism evidence="3 4">
    <name type="scientific">Besnoitia besnoiti</name>
    <name type="common">Apicomplexan protozoan</name>
    <dbReference type="NCBI Taxonomy" id="94643"/>
    <lineage>
        <taxon>Eukaryota</taxon>
        <taxon>Sar</taxon>
        <taxon>Alveolata</taxon>
        <taxon>Apicomplexa</taxon>
        <taxon>Conoidasida</taxon>
        <taxon>Coccidia</taxon>
        <taxon>Eucoccidiorida</taxon>
        <taxon>Eimeriorina</taxon>
        <taxon>Sarcocystidae</taxon>
        <taxon>Besnoitia</taxon>
    </lineage>
</organism>
<dbReference type="RefSeq" id="XP_029221826.1">
    <property type="nucleotide sequence ID" value="XM_029358914.1"/>
</dbReference>
<dbReference type="KEGG" id="bbes:BESB_001590"/>
<feature type="transmembrane region" description="Helical" evidence="2">
    <location>
        <begin position="412"/>
        <end position="434"/>
    </location>
</feature>
<keyword evidence="4" id="KW-1185">Reference proteome</keyword>
<dbReference type="STRING" id="94643.A0A2A9MP83"/>
<feature type="transmembrane region" description="Helical" evidence="2">
    <location>
        <begin position="269"/>
        <end position="288"/>
    </location>
</feature>
<gene>
    <name evidence="3" type="ORF">BESB_001590</name>
</gene>
<feature type="transmembrane region" description="Helical" evidence="2">
    <location>
        <begin position="714"/>
        <end position="739"/>
    </location>
</feature>
<accession>A0A2A9MP83</accession>
<evidence type="ECO:0000313" key="4">
    <source>
        <dbReference type="Proteomes" id="UP000224006"/>
    </source>
</evidence>
<sequence>MLGAEVKEASSAWGRARDERVPTGTAYNDARNCAVRGPAVARYSAPHTPPSSMPRSRGVSRTSGEADDSDSRSTFGEKEAPRLPAGRASAAASHRLSFVEDRERRYSRKASSEGMQAANYSSERHADAPHITDLHPRSASHLPKRGNVGGTMETAPAFPAPGEASTAPSQGADRNGAARRLQMQRGRDPLALISGSAGGPSRAGREGVGGISGRTESLEDSEFWGVGGASLPAALQQVAGTDSPRTSSSCEASKGGLAWRASSEKAPRWAPVVGVCLFGLTCVAGATYGSLSCYLASYLRQIGLQDVGFQEILVLLSVQGALQALAAPLSLKLISFLSLPLSALLSGWLLSGSLLLSAFLLTPSTLVGHPLLFCCTYAVGGGIGAGLMHGLPLRGQLSPVLGVGGRRMGSCAAGLFFVLRCVSTAVLPLLHSIFLNPDDLSPATLSAVHPLETPAGYARPNSQSERPASQTILGERSWRLGERFYLQEEILARVPLMLMGTGLAFALLQLLTSVLMRESKHDWETSCLRGEFIGCEVVVEEQSSLVTAGAMWTFYGGTSAEAGSPRAPAGSFHKSHAQAIRQGSSVPTGNPLDAGRFLDRSSRLPGRIDQAVLKYTLIAAITALHGMASWRFVGQEDFQISDHDVSYINAGSIGLLLCFSFYLAPFFALEDACPSAPQSVHIGAGRTLAAGGGVGSLSGDGLNFWQFINGHNRFAANALFLGWLSGVRILDACTTWLLFPFAQNVLGLPPSQLLIMLCTSKAAGAGVLAWLASSSGFYAHSGIGGLCLVAGGSLVLAGLVAAALHVSHPNAPKTGRTSTP</sequence>
<evidence type="ECO:0000256" key="2">
    <source>
        <dbReference type="SAM" id="Phobius"/>
    </source>
</evidence>
<dbReference type="VEuPathDB" id="ToxoDB:BESB_001590"/>
<feature type="transmembrane region" description="Helical" evidence="2">
    <location>
        <begin position="783"/>
        <end position="806"/>
    </location>
</feature>
<comment type="caution">
    <text evidence="3">The sequence shown here is derived from an EMBL/GenBank/DDBJ whole genome shotgun (WGS) entry which is preliminary data.</text>
</comment>
<feature type="transmembrane region" description="Helical" evidence="2">
    <location>
        <begin position="308"/>
        <end position="329"/>
    </location>
</feature>
<dbReference type="GeneID" id="40305222"/>
<feature type="transmembrane region" description="Helical" evidence="2">
    <location>
        <begin position="645"/>
        <end position="669"/>
    </location>
</feature>
<feature type="compositionally biased region" description="Basic and acidic residues" evidence="1">
    <location>
        <begin position="122"/>
        <end position="136"/>
    </location>
</feature>
<feature type="region of interest" description="Disordered" evidence="1">
    <location>
        <begin position="192"/>
        <end position="215"/>
    </location>
</feature>
<keyword evidence="2" id="KW-0812">Transmembrane</keyword>
<feature type="transmembrane region" description="Helical" evidence="2">
    <location>
        <begin position="751"/>
        <end position="771"/>
    </location>
</feature>